<accession>X0TK44</accession>
<protein>
    <submittedName>
        <fullName evidence="1">Uncharacterized protein</fullName>
    </submittedName>
</protein>
<evidence type="ECO:0000313" key="1">
    <source>
        <dbReference type="EMBL" id="GAF93933.1"/>
    </source>
</evidence>
<name>X0TK44_9ZZZZ</name>
<dbReference type="EMBL" id="BARS01018391">
    <property type="protein sequence ID" value="GAF93933.1"/>
    <property type="molecule type" value="Genomic_DNA"/>
</dbReference>
<dbReference type="AlphaFoldDB" id="X0TK44"/>
<sequence>SLIVEDKTVYIKAQAIPLKTYYRMDAKLPLNSTLKWPINDVILPNNLSSKTIGLLGWYISDGKQIYVPLKTKAGINSSKNDDVIRIIFRSTVDLEHIQYAWLSYETQDSTDWQQNLINTSRAGMPIVVNLKHEAKGKQLLIIAGKVMNEKNKWVKKNIDVIVR</sequence>
<gene>
    <name evidence="1" type="ORF">S01H1_29925</name>
</gene>
<reference evidence="1" key="1">
    <citation type="journal article" date="2014" name="Front. Microbiol.">
        <title>High frequency of phylogenetically diverse reductive dehalogenase-homologous genes in deep subseafloor sedimentary metagenomes.</title>
        <authorList>
            <person name="Kawai M."/>
            <person name="Futagami T."/>
            <person name="Toyoda A."/>
            <person name="Takaki Y."/>
            <person name="Nishi S."/>
            <person name="Hori S."/>
            <person name="Arai W."/>
            <person name="Tsubouchi T."/>
            <person name="Morono Y."/>
            <person name="Uchiyama I."/>
            <person name="Ito T."/>
            <person name="Fujiyama A."/>
            <person name="Inagaki F."/>
            <person name="Takami H."/>
        </authorList>
    </citation>
    <scope>NUCLEOTIDE SEQUENCE</scope>
    <source>
        <strain evidence="1">Expedition CK06-06</strain>
    </source>
</reference>
<organism evidence="1">
    <name type="scientific">marine sediment metagenome</name>
    <dbReference type="NCBI Taxonomy" id="412755"/>
    <lineage>
        <taxon>unclassified sequences</taxon>
        <taxon>metagenomes</taxon>
        <taxon>ecological metagenomes</taxon>
    </lineage>
</organism>
<comment type="caution">
    <text evidence="1">The sequence shown here is derived from an EMBL/GenBank/DDBJ whole genome shotgun (WGS) entry which is preliminary data.</text>
</comment>
<feature type="non-terminal residue" evidence="1">
    <location>
        <position position="1"/>
    </location>
</feature>
<proteinExistence type="predicted"/>